<keyword evidence="2" id="KW-1185">Reference proteome</keyword>
<comment type="caution">
    <text evidence="1">The sequence shown here is derived from an EMBL/GenBank/DDBJ whole genome shotgun (WGS) entry which is preliminary data.</text>
</comment>
<evidence type="ECO:0000313" key="1">
    <source>
        <dbReference type="EMBL" id="NPU66297.1"/>
    </source>
</evidence>
<dbReference type="EMBL" id="JABFDN010000004">
    <property type="protein sequence ID" value="NPU66297.1"/>
    <property type="molecule type" value="Genomic_DNA"/>
</dbReference>
<proteinExistence type="predicted"/>
<reference evidence="1" key="1">
    <citation type="submission" date="2020-05" db="EMBL/GenBank/DDBJ databases">
        <title>Nod-independent and nitrogen-fixing Bradyrhizobium aeschynomene sp. nov. isolated from nodules of Aeschynomene indica.</title>
        <authorList>
            <person name="Zhang Z."/>
        </authorList>
    </citation>
    <scope>NUCLEOTIDE SEQUENCE</scope>
    <source>
        <strain evidence="1">83012</strain>
    </source>
</reference>
<protein>
    <submittedName>
        <fullName evidence="1">Uncharacterized protein</fullName>
    </submittedName>
</protein>
<dbReference type="RefSeq" id="WP_172111390.1">
    <property type="nucleotide sequence ID" value="NZ_JABFDN010000004.1"/>
</dbReference>
<name>A0ABX2CG98_9BRAD</name>
<dbReference type="Proteomes" id="UP000886476">
    <property type="component" value="Unassembled WGS sequence"/>
</dbReference>
<organism evidence="1 2">
    <name type="scientific">Bradyrhizobium aeschynomenes</name>
    <dbReference type="NCBI Taxonomy" id="2734909"/>
    <lineage>
        <taxon>Bacteria</taxon>
        <taxon>Pseudomonadati</taxon>
        <taxon>Pseudomonadota</taxon>
        <taxon>Alphaproteobacteria</taxon>
        <taxon>Hyphomicrobiales</taxon>
        <taxon>Nitrobacteraceae</taxon>
        <taxon>Bradyrhizobium</taxon>
    </lineage>
</organism>
<sequence length="70" mass="7763">MRATTSQRSRIFWIVRFGDIIEQLSDTAAKSIDQVLDTLPKDFPGKIADSVADGAKRRIATLSTAKDRPD</sequence>
<evidence type="ECO:0000313" key="2">
    <source>
        <dbReference type="Proteomes" id="UP000886476"/>
    </source>
</evidence>
<accession>A0ABX2CG98</accession>
<gene>
    <name evidence="1" type="ORF">HL667_14935</name>
</gene>